<evidence type="ECO:0000313" key="1">
    <source>
        <dbReference type="EMBL" id="SNQ59054.1"/>
    </source>
</evidence>
<reference evidence="2" key="1">
    <citation type="submission" date="2017-06" db="EMBL/GenBank/DDBJ databases">
        <authorList>
            <person name="Cremers G."/>
        </authorList>
    </citation>
    <scope>NUCLEOTIDE SEQUENCE [LARGE SCALE GENOMIC DNA]</scope>
</reference>
<keyword evidence="2" id="KW-1185">Reference proteome</keyword>
<accession>A0A284VIG0</accession>
<dbReference type="AlphaFoldDB" id="A0A284VIG0"/>
<dbReference type="EMBL" id="FZMP01000008">
    <property type="protein sequence ID" value="SNQ59054.1"/>
    <property type="molecule type" value="Genomic_DNA"/>
</dbReference>
<protein>
    <submittedName>
        <fullName evidence="1">Uncharacterized protein</fullName>
    </submittedName>
</protein>
<dbReference type="Proteomes" id="UP000218615">
    <property type="component" value="Unassembled WGS sequence"/>
</dbReference>
<evidence type="ECO:0000313" key="2">
    <source>
        <dbReference type="Proteomes" id="UP000218615"/>
    </source>
</evidence>
<sequence>MDFTGTWHIYEMEAWDEDYFNMEVQAYITIEPNNHGCFQFGLVSGDMDGRIVDYAEGKRFEFTWEGNDECDPAFGSGWVRLKEKDTLEGEFRFHMGDSSTFLARRAK</sequence>
<organism evidence="1 2">
    <name type="scientific">Candidatus Methanoperedens nitratireducens</name>
    <dbReference type="NCBI Taxonomy" id="1392998"/>
    <lineage>
        <taxon>Archaea</taxon>
        <taxon>Methanobacteriati</taxon>
        <taxon>Methanobacteriota</taxon>
        <taxon>Stenosarchaea group</taxon>
        <taxon>Methanomicrobia</taxon>
        <taxon>Methanosarcinales</taxon>
        <taxon>ANME-2 cluster</taxon>
        <taxon>Candidatus Methanoperedentaceae</taxon>
        <taxon>Candidatus Methanoperedens</taxon>
    </lineage>
</organism>
<dbReference type="OrthoDB" id="129266at2157"/>
<dbReference type="RefSeq" id="WP_096203459.1">
    <property type="nucleotide sequence ID" value="NZ_FZMP01000008.1"/>
</dbReference>
<proteinExistence type="predicted"/>
<name>A0A284VIG0_9EURY</name>
<gene>
    <name evidence="1" type="ORF">MNV_1050014</name>
</gene>